<protein>
    <recommendedName>
        <fullName evidence="2">ribonuclease H</fullName>
        <ecNumber evidence="2">3.1.26.4</ecNumber>
    </recommendedName>
</protein>
<dbReference type="InterPro" id="IPR010661">
    <property type="entry name" value="RVT_thumb"/>
</dbReference>
<keyword evidence="7" id="KW-0378">Hydrolase</keyword>
<dbReference type="InterPro" id="IPR002156">
    <property type="entry name" value="RNaseH_domain"/>
</dbReference>
<dbReference type="Gene3D" id="3.30.70.270">
    <property type="match status" value="2"/>
</dbReference>
<keyword evidence="5" id="KW-0540">Nuclease</keyword>
<dbReference type="PROSITE" id="PS50878">
    <property type="entry name" value="RT_POL"/>
    <property type="match status" value="1"/>
</dbReference>
<dbReference type="GO" id="GO:0004523">
    <property type="term" value="F:RNA-DNA hybrid ribonuclease activity"/>
    <property type="evidence" value="ECO:0007669"/>
    <property type="project" value="UniProtKB-EC"/>
</dbReference>
<dbReference type="InterPro" id="IPR043128">
    <property type="entry name" value="Rev_trsase/Diguanyl_cyclase"/>
</dbReference>
<evidence type="ECO:0000256" key="5">
    <source>
        <dbReference type="ARBA" id="ARBA00022722"/>
    </source>
</evidence>
<dbReference type="PROSITE" id="PS50879">
    <property type="entry name" value="RNASE_H_1"/>
    <property type="match status" value="1"/>
</dbReference>
<keyword evidence="4" id="KW-0548">Nucleotidyltransferase</keyword>
<dbReference type="SUPFAM" id="SSF56672">
    <property type="entry name" value="DNA/RNA polymerases"/>
    <property type="match status" value="1"/>
</dbReference>
<dbReference type="InterPro" id="IPR012337">
    <property type="entry name" value="RNaseH-like_sf"/>
</dbReference>
<dbReference type="Pfam" id="PF00075">
    <property type="entry name" value="RNase_H"/>
    <property type="match status" value="1"/>
</dbReference>
<evidence type="ECO:0000256" key="2">
    <source>
        <dbReference type="ARBA" id="ARBA00012180"/>
    </source>
</evidence>
<keyword evidence="8" id="KW-0695">RNA-directed DNA polymerase</keyword>
<sequence length="466" mass="52784">DAPCFAFSVPTINREAPRKRYHWRCLPQGMRNSLVLCQECVSSLLSPVRAAAKKVIVHHYMDDVLVCAPNEDLLTHALDLTVSALIAGGFELQESKIQQMPPWKYLGLEIGKQTIKPQKLAIKTKIPTLADAHQLCGALNWVRPWLGLTTEDLAPLFNLLKGGEELSSPRVLTPEAQKALEKVQVTITTRQASRRDPDLPFQFIILGKLPHLHGVIFQWDKRYSNTSKKDQDRKDPLLIIEWVFLSHHRSKTMTMTQELIANLIQKARTWIKELASCDFECIHIPTRLESGQITKAIIEHLLQENEALQFALDSYTGQISIHRPAHRIFNSEAQITLALENIQSKKPLNALTVFTDASRNSHKSVMTWRDPQTQQWEADVAEVEGSPQVAELAAVIRAFERFSEPLNLITDSAYVAGVVSRAEHSVLQEVSNPTLFQLLSKLVKLVSHRKQHFYVMHTRLHTELPG</sequence>
<name>A0A7L2NNV9_PYCJO</name>
<evidence type="ECO:0000256" key="4">
    <source>
        <dbReference type="ARBA" id="ARBA00022695"/>
    </source>
</evidence>
<organism evidence="11 12">
    <name type="scientific">Pycnonotus jocosus</name>
    <name type="common">Red-whiskered bulbul</name>
    <name type="synonym">Lanius jocosus</name>
    <dbReference type="NCBI Taxonomy" id="182897"/>
    <lineage>
        <taxon>Eukaryota</taxon>
        <taxon>Metazoa</taxon>
        <taxon>Chordata</taxon>
        <taxon>Craniata</taxon>
        <taxon>Vertebrata</taxon>
        <taxon>Euteleostomi</taxon>
        <taxon>Archelosauria</taxon>
        <taxon>Archosauria</taxon>
        <taxon>Dinosauria</taxon>
        <taxon>Saurischia</taxon>
        <taxon>Theropoda</taxon>
        <taxon>Coelurosauria</taxon>
        <taxon>Aves</taxon>
        <taxon>Neognathae</taxon>
        <taxon>Neoaves</taxon>
        <taxon>Telluraves</taxon>
        <taxon>Australaves</taxon>
        <taxon>Passeriformes</taxon>
        <taxon>Sylvioidea</taxon>
        <taxon>Pycnonotidae</taxon>
        <taxon>Pycnonotus</taxon>
    </lineage>
</organism>
<dbReference type="Proteomes" id="UP000535705">
    <property type="component" value="Unassembled WGS sequence"/>
</dbReference>
<feature type="domain" description="RNase H type-1" evidence="10">
    <location>
        <begin position="347"/>
        <end position="466"/>
    </location>
</feature>
<feature type="domain" description="Reverse transcriptase" evidence="9">
    <location>
        <begin position="1"/>
        <end position="110"/>
    </location>
</feature>
<dbReference type="GO" id="GO:0003964">
    <property type="term" value="F:RNA-directed DNA polymerase activity"/>
    <property type="evidence" value="ECO:0007669"/>
    <property type="project" value="UniProtKB-KW"/>
</dbReference>
<dbReference type="InterPro" id="IPR000477">
    <property type="entry name" value="RT_dom"/>
</dbReference>
<feature type="non-terminal residue" evidence="11">
    <location>
        <position position="1"/>
    </location>
</feature>
<evidence type="ECO:0000256" key="7">
    <source>
        <dbReference type="ARBA" id="ARBA00022801"/>
    </source>
</evidence>
<dbReference type="AlphaFoldDB" id="A0A7L2NNV9"/>
<comment type="caution">
    <text evidence="11">The sequence shown here is derived from an EMBL/GenBank/DDBJ whole genome shotgun (WGS) entry which is preliminary data.</text>
</comment>
<evidence type="ECO:0000313" key="12">
    <source>
        <dbReference type="Proteomes" id="UP000535705"/>
    </source>
</evidence>
<dbReference type="Gene3D" id="3.10.10.10">
    <property type="entry name" value="HIV Type 1 Reverse Transcriptase, subunit A, domain 1"/>
    <property type="match status" value="1"/>
</dbReference>
<dbReference type="InterPro" id="IPR036397">
    <property type="entry name" value="RNaseH_sf"/>
</dbReference>
<evidence type="ECO:0000313" key="11">
    <source>
        <dbReference type="EMBL" id="NXR73232.1"/>
    </source>
</evidence>
<gene>
    <name evidence="11" type="primary">Ervk18_0</name>
    <name evidence="11" type="ORF">PYCJOC_R04723</name>
</gene>
<evidence type="ECO:0000256" key="6">
    <source>
        <dbReference type="ARBA" id="ARBA00022759"/>
    </source>
</evidence>
<reference evidence="11 12" key="1">
    <citation type="submission" date="2019-09" db="EMBL/GenBank/DDBJ databases">
        <title>Bird 10,000 Genomes (B10K) Project - Family phase.</title>
        <authorList>
            <person name="Zhang G."/>
        </authorList>
    </citation>
    <scope>NUCLEOTIDE SEQUENCE [LARGE SCALE GENOMIC DNA]</scope>
    <source>
        <strain evidence="11">B10K-DU-002-42</strain>
        <tissue evidence="11">Muscle</tissue>
    </source>
</reference>
<keyword evidence="6" id="KW-0255">Endonuclease</keyword>
<comment type="similarity">
    <text evidence="1">Belongs to the beta type-B retroviral polymerase family. HERV class-II K(HML-2) pol subfamily.</text>
</comment>
<evidence type="ECO:0000259" key="9">
    <source>
        <dbReference type="PROSITE" id="PS50878"/>
    </source>
</evidence>
<dbReference type="InterPro" id="IPR043502">
    <property type="entry name" value="DNA/RNA_pol_sf"/>
</dbReference>
<dbReference type="Pfam" id="PF06817">
    <property type="entry name" value="RVT_thumb"/>
    <property type="match status" value="1"/>
</dbReference>
<dbReference type="SUPFAM" id="SSF53098">
    <property type="entry name" value="Ribonuclease H-like"/>
    <property type="match status" value="1"/>
</dbReference>
<dbReference type="EMBL" id="VWYP01006435">
    <property type="protein sequence ID" value="NXR73232.1"/>
    <property type="molecule type" value="Genomic_DNA"/>
</dbReference>
<proteinExistence type="inferred from homology"/>
<dbReference type="Gene3D" id="3.30.420.10">
    <property type="entry name" value="Ribonuclease H-like superfamily/Ribonuclease H"/>
    <property type="match status" value="1"/>
</dbReference>
<keyword evidence="12" id="KW-1185">Reference proteome</keyword>
<evidence type="ECO:0000256" key="8">
    <source>
        <dbReference type="ARBA" id="ARBA00022918"/>
    </source>
</evidence>
<dbReference type="EC" id="3.1.26.4" evidence="2"/>
<accession>A0A7L2NNV9</accession>
<feature type="non-terminal residue" evidence="11">
    <location>
        <position position="466"/>
    </location>
</feature>
<dbReference type="GO" id="GO:0035613">
    <property type="term" value="F:RNA stem-loop binding"/>
    <property type="evidence" value="ECO:0007669"/>
    <property type="project" value="TreeGrafter"/>
</dbReference>
<dbReference type="Pfam" id="PF00078">
    <property type="entry name" value="RVT_1"/>
    <property type="match status" value="1"/>
</dbReference>
<keyword evidence="3" id="KW-0808">Transferase</keyword>
<evidence type="ECO:0000259" key="10">
    <source>
        <dbReference type="PROSITE" id="PS50879"/>
    </source>
</evidence>
<dbReference type="OrthoDB" id="6773263at2759"/>
<dbReference type="PANTHER" id="PTHR41694">
    <property type="entry name" value="ENDOGENOUS RETROVIRUS GROUP K MEMBER POL PROTEIN"/>
    <property type="match status" value="1"/>
</dbReference>
<evidence type="ECO:0000256" key="3">
    <source>
        <dbReference type="ARBA" id="ARBA00022679"/>
    </source>
</evidence>
<evidence type="ECO:0000256" key="1">
    <source>
        <dbReference type="ARBA" id="ARBA00010879"/>
    </source>
</evidence>
<dbReference type="PANTHER" id="PTHR41694:SF3">
    <property type="entry name" value="RNA-DIRECTED DNA POLYMERASE-RELATED"/>
    <property type="match status" value="1"/>
</dbReference>